<dbReference type="InterPro" id="IPR025855">
    <property type="entry name" value="Replic_Relax"/>
</dbReference>
<dbReference type="Pfam" id="PF13814">
    <property type="entry name" value="Replic_Relax"/>
    <property type="match status" value="1"/>
</dbReference>
<dbReference type="Proteomes" id="UP000321805">
    <property type="component" value="Chromosome"/>
</dbReference>
<sequence length="269" mass="29722">MHDNERAATDRPVVTAGDWPVRRGRRGVHEEARDRRWLQWIGRFRFVTVDLLALRFGVSVQQARARVRRLEGEGLVVAVRAHVSEPKAIYLSPKGARAIGRRPRRKAPRAAVQREHELAVVELAAGLELAAHPGVEVLSERDCQGREADGLGRFSIDVLDDRGQSGRRWPDLIVCQGDRRVAIEIEFATKAASRLASIVASYLASELAEVRFLVASPALAARLARITTIERGRLANRRISTNVALSIAPWQHAPESVYAAIVRSAGAYG</sequence>
<accession>A0A5B8U819</accession>
<dbReference type="OrthoDB" id="5273830at2"/>
<dbReference type="EMBL" id="CP042430">
    <property type="protein sequence ID" value="QEC49214.1"/>
    <property type="molecule type" value="Genomic_DNA"/>
</dbReference>
<gene>
    <name evidence="1" type="ORF">FSW04_17605</name>
</gene>
<dbReference type="AlphaFoldDB" id="A0A5B8U819"/>
<dbReference type="InterPro" id="IPR036390">
    <property type="entry name" value="WH_DNA-bd_sf"/>
</dbReference>
<reference evidence="1 2" key="1">
    <citation type="journal article" date="2018" name="J. Microbiol.">
        <title>Baekduia soli gen. nov., sp. nov., a novel bacterium isolated from the soil of Baekdu Mountain and proposal of a novel family name, Baekduiaceae fam. nov.</title>
        <authorList>
            <person name="An D.S."/>
            <person name="Siddiqi M.Z."/>
            <person name="Kim K.H."/>
            <person name="Yu H.S."/>
            <person name="Im W.T."/>
        </authorList>
    </citation>
    <scope>NUCLEOTIDE SEQUENCE [LARGE SCALE GENOMIC DNA]</scope>
    <source>
        <strain evidence="1 2">BR7-21</strain>
    </source>
</reference>
<protein>
    <submittedName>
        <fullName evidence="1">Uncharacterized protein</fullName>
    </submittedName>
</protein>
<evidence type="ECO:0000313" key="1">
    <source>
        <dbReference type="EMBL" id="QEC49214.1"/>
    </source>
</evidence>
<name>A0A5B8U819_9ACTN</name>
<keyword evidence="2" id="KW-1185">Reference proteome</keyword>
<dbReference type="SUPFAM" id="SSF46785">
    <property type="entry name" value="Winged helix' DNA-binding domain"/>
    <property type="match status" value="1"/>
</dbReference>
<proteinExistence type="predicted"/>
<evidence type="ECO:0000313" key="2">
    <source>
        <dbReference type="Proteomes" id="UP000321805"/>
    </source>
</evidence>
<organism evidence="1 2">
    <name type="scientific">Baekduia soli</name>
    <dbReference type="NCBI Taxonomy" id="496014"/>
    <lineage>
        <taxon>Bacteria</taxon>
        <taxon>Bacillati</taxon>
        <taxon>Actinomycetota</taxon>
        <taxon>Thermoleophilia</taxon>
        <taxon>Solirubrobacterales</taxon>
        <taxon>Baekduiaceae</taxon>
        <taxon>Baekduia</taxon>
    </lineage>
</organism>
<dbReference type="KEGG" id="bsol:FSW04_17605"/>